<feature type="compositionally biased region" description="Polar residues" evidence="1">
    <location>
        <begin position="1"/>
        <end position="11"/>
    </location>
</feature>
<reference evidence="4" key="1">
    <citation type="submission" date="2025-08" db="UniProtKB">
        <authorList>
            <consortium name="RefSeq"/>
        </authorList>
    </citation>
    <scope>IDENTIFICATION</scope>
    <source>
        <strain evidence="4">OHB3-1</strain>
    </source>
</reference>
<feature type="region of interest" description="Disordered" evidence="1">
    <location>
        <begin position="220"/>
        <end position="239"/>
    </location>
</feature>
<dbReference type="RefSeq" id="XP_022154518.1">
    <property type="nucleotide sequence ID" value="XM_022298826.1"/>
</dbReference>
<evidence type="ECO:0000313" key="4">
    <source>
        <dbReference type="RefSeq" id="XP_022154518.1"/>
    </source>
</evidence>
<dbReference type="AlphaFoldDB" id="A0A6J1DKI5"/>
<feature type="region of interest" description="Disordered" evidence="1">
    <location>
        <begin position="63"/>
        <end position="139"/>
    </location>
</feature>
<dbReference type="Pfam" id="PF14383">
    <property type="entry name" value="VARLMGL"/>
    <property type="match status" value="1"/>
</dbReference>
<feature type="region of interest" description="Disordered" evidence="1">
    <location>
        <begin position="1"/>
        <end position="24"/>
    </location>
</feature>
<evidence type="ECO:0000313" key="3">
    <source>
        <dbReference type="Proteomes" id="UP000504603"/>
    </source>
</evidence>
<protein>
    <submittedName>
        <fullName evidence="4">Uncharacterized protein LOC111021776</fullName>
    </submittedName>
</protein>
<evidence type="ECO:0000256" key="1">
    <source>
        <dbReference type="SAM" id="MobiDB-lite"/>
    </source>
</evidence>
<evidence type="ECO:0000259" key="2">
    <source>
        <dbReference type="Pfam" id="PF14383"/>
    </source>
</evidence>
<organism evidence="3 4">
    <name type="scientific">Momordica charantia</name>
    <name type="common">Bitter gourd</name>
    <name type="synonym">Balsam pear</name>
    <dbReference type="NCBI Taxonomy" id="3673"/>
    <lineage>
        <taxon>Eukaryota</taxon>
        <taxon>Viridiplantae</taxon>
        <taxon>Streptophyta</taxon>
        <taxon>Embryophyta</taxon>
        <taxon>Tracheophyta</taxon>
        <taxon>Spermatophyta</taxon>
        <taxon>Magnoliopsida</taxon>
        <taxon>eudicotyledons</taxon>
        <taxon>Gunneridae</taxon>
        <taxon>Pentapetalae</taxon>
        <taxon>rosids</taxon>
        <taxon>fabids</taxon>
        <taxon>Cucurbitales</taxon>
        <taxon>Cucurbitaceae</taxon>
        <taxon>Momordiceae</taxon>
        <taxon>Momordica</taxon>
    </lineage>
</organism>
<dbReference type="GeneID" id="111021776"/>
<feature type="compositionally biased region" description="Basic and acidic residues" evidence="1">
    <location>
        <begin position="90"/>
        <end position="114"/>
    </location>
</feature>
<sequence>MKRQNSQLSSTSRRDTPPESLRAKGIGCMSGIIHLLSKYQNRHKIKSLTFGKSKQEKDIIVFSSSSSSSPTDQILVSASGGSQASPQSQEQRRPRSDKERKGTEVVDLRIRRISSDLPTRSPTLSAEIRRSSSVNSPATTIGTSPALVARLMGLESVPVETSSSEKRRKLLGALEKCDNDLKALKEIIMAYRSPDSHPPATPIAGKCLNREKVRTISGRKCRDSKCGDGEKRQQQSAVSVLNESSRLHLNRINRTTRGRENGQEILQQQPKIKKPTVEEKDDSFKASTLLMKKKKDDEVDDDPPLTWRSKAMGESLDEISNEISWGLKREMAKIGMALQHHIYRDLIDEMLTDMPFSSPYSSNFFLPIDYYNSMIPPFEACRRRLPF</sequence>
<dbReference type="PANTHER" id="PTHR37234">
    <property type="entry name" value="OS03G0319200 PROTEIN"/>
    <property type="match status" value="1"/>
</dbReference>
<proteinExistence type="predicted"/>
<dbReference type="KEGG" id="mcha:111021776"/>
<feature type="domain" description="DUF3741" evidence="2">
    <location>
        <begin position="144"/>
        <end position="161"/>
    </location>
</feature>
<keyword evidence="3" id="KW-1185">Reference proteome</keyword>
<feature type="region of interest" description="Disordered" evidence="1">
    <location>
        <begin position="253"/>
        <end position="283"/>
    </location>
</feature>
<feature type="compositionally biased region" description="Basic and acidic residues" evidence="1">
    <location>
        <begin position="220"/>
        <end position="233"/>
    </location>
</feature>
<dbReference type="Proteomes" id="UP000504603">
    <property type="component" value="Unplaced"/>
</dbReference>
<dbReference type="PANTHER" id="PTHR37234:SF1">
    <property type="entry name" value="OS03G0319200 PROTEIN"/>
    <property type="match status" value="1"/>
</dbReference>
<dbReference type="OrthoDB" id="780613at2759"/>
<name>A0A6J1DKI5_MOMCH</name>
<accession>A0A6J1DKI5</accession>
<feature type="compositionally biased region" description="Low complexity" evidence="1">
    <location>
        <begin position="77"/>
        <end position="89"/>
    </location>
</feature>
<dbReference type="InterPro" id="IPR032795">
    <property type="entry name" value="DUF3741-assoc"/>
</dbReference>
<gene>
    <name evidence="4" type="primary">LOC111021776</name>
</gene>